<feature type="region of interest" description="Disordered" evidence="5">
    <location>
        <begin position="411"/>
        <end position="434"/>
    </location>
</feature>
<evidence type="ECO:0000256" key="2">
    <source>
        <dbReference type="ARBA" id="ARBA00022692"/>
    </source>
</evidence>
<evidence type="ECO:0000259" key="7">
    <source>
        <dbReference type="Pfam" id="PF07219"/>
    </source>
</evidence>
<feature type="domain" description="HemY N-terminal" evidence="7">
    <location>
        <begin position="35"/>
        <end position="133"/>
    </location>
</feature>
<keyword evidence="3 6" id="KW-1133">Transmembrane helix</keyword>
<evidence type="ECO:0000256" key="3">
    <source>
        <dbReference type="ARBA" id="ARBA00022989"/>
    </source>
</evidence>
<dbReference type="InterPro" id="IPR010817">
    <property type="entry name" value="HemY_N"/>
</dbReference>
<dbReference type="SUPFAM" id="SSF48452">
    <property type="entry name" value="TPR-like"/>
    <property type="match status" value="1"/>
</dbReference>
<dbReference type="Gene3D" id="1.25.40.10">
    <property type="entry name" value="Tetratricopeptide repeat domain"/>
    <property type="match status" value="1"/>
</dbReference>
<gene>
    <name evidence="8" type="ORF">GbCGDNIH3_2421</name>
</gene>
<feature type="transmembrane region" description="Helical" evidence="6">
    <location>
        <begin position="47"/>
        <end position="69"/>
    </location>
</feature>
<dbReference type="AlphaFoldDB" id="A0AAN0RG16"/>
<evidence type="ECO:0000256" key="6">
    <source>
        <dbReference type="SAM" id="Phobius"/>
    </source>
</evidence>
<keyword evidence="2 6" id="KW-0812">Transmembrane</keyword>
<evidence type="ECO:0000256" key="1">
    <source>
        <dbReference type="ARBA" id="ARBA00004370"/>
    </source>
</evidence>
<comment type="subcellular location">
    <subcellularLocation>
        <location evidence="1">Membrane</location>
    </subcellularLocation>
</comment>
<dbReference type="Proteomes" id="UP000019438">
    <property type="component" value="Chromosome"/>
</dbReference>
<keyword evidence="4 6" id="KW-0472">Membrane</keyword>
<name>A0AAN0RG16_9PROT</name>
<dbReference type="InterPro" id="IPR011990">
    <property type="entry name" value="TPR-like_helical_dom_sf"/>
</dbReference>
<reference evidence="9" key="1">
    <citation type="submission" date="2012-06" db="EMBL/GenBank/DDBJ databases">
        <title>Genome analysis of multiple Granulibacter bethesdensis isolates demonstrates substantial genome diversity.</title>
        <authorList>
            <person name="Greenberg D.E."/>
            <person name="Porcella S.F."/>
            <person name="Zarember K."/>
            <person name="Zelazny A.M."/>
            <person name="Bruno D."/>
            <person name="Martens C."/>
            <person name="Barbian K.D."/>
            <person name="Jaske E."/>
            <person name="Holland S.M."/>
        </authorList>
    </citation>
    <scope>NUCLEOTIDE SEQUENCE [LARGE SCALE GENOMIC DNA]</scope>
    <source>
        <strain evidence="9">CGDNIH3</strain>
    </source>
</reference>
<organism evidence="8 9">
    <name type="scientific">Granulibacter bethesdensis</name>
    <dbReference type="NCBI Taxonomy" id="364410"/>
    <lineage>
        <taxon>Bacteria</taxon>
        <taxon>Pseudomonadati</taxon>
        <taxon>Pseudomonadota</taxon>
        <taxon>Alphaproteobacteria</taxon>
        <taxon>Acetobacterales</taxon>
        <taxon>Acetobacteraceae</taxon>
        <taxon>Granulibacter</taxon>
    </lineage>
</organism>
<evidence type="ECO:0000256" key="4">
    <source>
        <dbReference type="ARBA" id="ARBA00023136"/>
    </source>
</evidence>
<proteinExistence type="predicted"/>
<dbReference type="Pfam" id="PF07219">
    <property type="entry name" value="HemY_N"/>
    <property type="match status" value="1"/>
</dbReference>
<sequence length="434" mass="46481">MRRIIKIVLPAAVVVAAAWYVAGLPGHVGMTVGDDLTIDMSVPAAIVAVVILVLAVHLLLRAVGAILGLPRTIRRWRQARTRQAGDYAVSRALVSLAAGDAGGAWREAGKARTCLGDTAQTLLLVAEAARLSGRENEARQAFHALTRTEDASFLGYRGLLREAITREDWTSAAELARKAELAHPGAAWLRTERVNLAIRGGRWMDALSLAENDQQRAAFATAAAQAELDQAEKLRTARQAFRLDPSLTQAAIAYATTLRAAGRQRRSDAVLVKAWAAHPQPDLAVVALSGVTDPLTRVRTVKRLVAGNPGHPESHLLLARENLAAGLTGEARSHAEQASRLIDQKRVWLLLADIEEKEHGPGAAMQAALRRASEASPDPGWRCLHCGHAMPHWAAACPSCHTPGQIRWTTPGEAGVALPPLPSSAETEPLLALR</sequence>
<accession>A0AAN0RG16</accession>
<evidence type="ECO:0000256" key="5">
    <source>
        <dbReference type="SAM" id="MobiDB-lite"/>
    </source>
</evidence>
<evidence type="ECO:0000313" key="8">
    <source>
        <dbReference type="EMBL" id="AHJ64340.1"/>
    </source>
</evidence>
<dbReference type="RefSeq" id="WP_025287694.1">
    <property type="nucleotide sequence ID" value="NZ_CP003181.2"/>
</dbReference>
<protein>
    <submittedName>
        <fullName evidence="8">Secreted protein</fullName>
    </submittedName>
</protein>
<evidence type="ECO:0000313" key="9">
    <source>
        <dbReference type="Proteomes" id="UP000019438"/>
    </source>
</evidence>
<dbReference type="KEGG" id="gbc:GbCGDNIH3_2421"/>
<dbReference type="EMBL" id="CP003181">
    <property type="protein sequence ID" value="AHJ64340.1"/>
    <property type="molecule type" value="Genomic_DNA"/>
</dbReference>
<dbReference type="GO" id="GO:0016020">
    <property type="term" value="C:membrane"/>
    <property type="evidence" value="ECO:0007669"/>
    <property type="project" value="UniProtKB-SubCell"/>
</dbReference>